<keyword evidence="7" id="KW-1185">Reference proteome</keyword>
<evidence type="ECO:0000313" key="7">
    <source>
        <dbReference type="Proteomes" id="UP001527099"/>
    </source>
</evidence>
<name>A0ABT4GEF5_9BACL</name>
<dbReference type="SUPFAM" id="SSF51735">
    <property type="entry name" value="NAD(P)-binding Rossmann-fold domains"/>
    <property type="match status" value="1"/>
</dbReference>
<organism evidence="6 7">
    <name type="scientific">Paenibacillus alginolyticus</name>
    <dbReference type="NCBI Taxonomy" id="59839"/>
    <lineage>
        <taxon>Bacteria</taxon>
        <taxon>Bacillati</taxon>
        <taxon>Bacillota</taxon>
        <taxon>Bacilli</taxon>
        <taxon>Bacillales</taxon>
        <taxon>Paenibacillaceae</taxon>
        <taxon>Paenibacillus</taxon>
    </lineage>
</organism>
<dbReference type="InterPro" id="IPR029753">
    <property type="entry name" value="D-isomer_DH_CS"/>
</dbReference>
<sequence length="325" mass="35970">MAKYKVVLTKETWPAAMERIEQHCEVKVWKEAEPIPRTLLLEWLEDAEGLFSTGDVQVNDDLLANAPQLRVVAQSSVGYDNVDIDACTRRGIPFGNTPGVLVETTADLTFALLLSAARRIHEGWEFVKSGKWASNNNIPYGVDLYGKTLGIVGMGDIGCAVARRAKACGLNIIYYNRTRRTDDQLLEARYVDFRDLLQESDFIITLVPLSKQSRGMFGAEEFAQMKPSAYFINAARGSIVNTEALYEALKSKQIAYAALDVTDPEPIAGDHPLLSLPNILITPHVGSATYETRNRMAHLAVDNLLAGLDRQPLPTCVNPTVNYLK</sequence>
<gene>
    <name evidence="6" type="ORF">M5X19_16320</name>
</gene>
<evidence type="ECO:0000259" key="4">
    <source>
        <dbReference type="Pfam" id="PF00389"/>
    </source>
</evidence>
<dbReference type="Proteomes" id="UP001527099">
    <property type="component" value="Unassembled WGS sequence"/>
</dbReference>
<dbReference type="CDD" id="cd05301">
    <property type="entry name" value="GDH"/>
    <property type="match status" value="1"/>
</dbReference>
<dbReference type="PROSITE" id="PS00671">
    <property type="entry name" value="D_2_HYDROXYACID_DH_3"/>
    <property type="match status" value="1"/>
</dbReference>
<protein>
    <submittedName>
        <fullName evidence="6">D-glycerate dehydrogenase</fullName>
    </submittedName>
</protein>
<accession>A0ABT4GEF5</accession>
<dbReference type="Pfam" id="PF00389">
    <property type="entry name" value="2-Hacid_dh"/>
    <property type="match status" value="1"/>
</dbReference>
<dbReference type="PANTHER" id="PTHR10996">
    <property type="entry name" value="2-HYDROXYACID DEHYDROGENASE-RELATED"/>
    <property type="match status" value="1"/>
</dbReference>
<reference evidence="6 7" key="1">
    <citation type="submission" date="2022-05" db="EMBL/GenBank/DDBJ databases">
        <title>Genome Sequencing of Bee-Associated Microbes.</title>
        <authorList>
            <person name="Dunlap C."/>
        </authorList>
    </citation>
    <scope>NUCLEOTIDE SEQUENCE [LARGE SCALE GENOMIC DNA]</scope>
    <source>
        <strain evidence="6 7">NRRL B-14421</strain>
    </source>
</reference>
<dbReference type="PANTHER" id="PTHR10996:SF283">
    <property type="entry name" value="GLYOXYLATE_HYDROXYPYRUVATE REDUCTASE B"/>
    <property type="match status" value="1"/>
</dbReference>
<dbReference type="InterPro" id="IPR006139">
    <property type="entry name" value="D-isomer_2_OHA_DH_cat_dom"/>
</dbReference>
<dbReference type="EMBL" id="JAMDMX010000048">
    <property type="protein sequence ID" value="MCY9694458.1"/>
    <property type="molecule type" value="Genomic_DNA"/>
</dbReference>
<evidence type="ECO:0000256" key="1">
    <source>
        <dbReference type="ARBA" id="ARBA00005854"/>
    </source>
</evidence>
<dbReference type="SUPFAM" id="SSF52283">
    <property type="entry name" value="Formate/glycerate dehydrogenase catalytic domain-like"/>
    <property type="match status" value="1"/>
</dbReference>
<keyword evidence="2 3" id="KW-0560">Oxidoreductase</keyword>
<evidence type="ECO:0000313" key="6">
    <source>
        <dbReference type="EMBL" id="MCY9694458.1"/>
    </source>
</evidence>
<dbReference type="Pfam" id="PF02826">
    <property type="entry name" value="2-Hacid_dh_C"/>
    <property type="match status" value="1"/>
</dbReference>
<feature type="domain" description="D-isomer specific 2-hydroxyacid dehydrogenase NAD-binding" evidence="5">
    <location>
        <begin position="110"/>
        <end position="286"/>
    </location>
</feature>
<evidence type="ECO:0000259" key="5">
    <source>
        <dbReference type="Pfam" id="PF02826"/>
    </source>
</evidence>
<dbReference type="InterPro" id="IPR050223">
    <property type="entry name" value="D-isomer_2-hydroxyacid_DH"/>
</dbReference>
<proteinExistence type="inferred from homology"/>
<evidence type="ECO:0000256" key="2">
    <source>
        <dbReference type="ARBA" id="ARBA00023002"/>
    </source>
</evidence>
<dbReference type="InterPro" id="IPR036291">
    <property type="entry name" value="NAD(P)-bd_dom_sf"/>
</dbReference>
<dbReference type="InterPro" id="IPR006140">
    <property type="entry name" value="D-isomer_DH_NAD-bd"/>
</dbReference>
<feature type="domain" description="D-isomer specific 2-hydroxyacid dehydrogenase catalytic" evidence="4">
    <location>
        <begin position="7"/>
        <end position="318"/>
    </location>
</feature>
<dbReference type="Gene3D" id="3.40.50.720">
    <property type="entry name" value="NAD(P)-binding Rossmann-like Domain"/>
    <property type="match status" value="2"/>
</dbReference>
<dbReference type="RefSeq" id="WP_268616143.1">
    <property type="nucleotide sequence ID" value="NZ_JAMDMX010000048.1"/>
</dbReference>
<comment type="caution">
    <text evidence="6">The sequence shown here is derived from an EMBL/GenBank/DDBJ whole genome shotgun (WGS) entry which is preliminary data.</text>
</comment>
<evidence type="ECO:0000256" key="3">
    <source>
        <dbReference type="RuleBase" id="RU003719"/>
    </source>
</evidence>
<comment type="similarity">
    <text evidence="1 3">Belongs to the D-isomer specific 2-hydroxyacid dehydrogenase family.</text>
</comment>